<proteinExistence type="predicted"/>
<evidence type="ECO:0000313" key="1">
    <source>
        <dbReference type="EMBL" id="TYJ51566.1"/>
    </source>
</evidence>
<sequence length="297" mass="33658">KTSRLQRPSATYLLHAWCPAAFKDSKSTPPILVPAIEAGIQSVEKYYNMAMDSETAIIATCYDRTWADQYKLLPWPEFCVRFRAAFVRDRSRRDRRDDWLRLRHTGSVMEYNQAFRVAAVALGYAVDDIHALDHWEHHLQPAFLDRLASELRNRNAVGEKVSTFEARAALAEGIAATMAPTSAPPQPLHLHALDTTPVLTPEPDYLAPALKLPPWSTQAATDRWPMGIGNRWASDLQRVAFAMNNAVRLTSQTSAAQLVYGKRLSLLPPIQTVEEEEMWREFGLVQPSPQNPRRERD</sequence>
<dbReference type="AlphaFoldDB" id="A0A5D3APH1"/>
<organism evidence="1 2">
    <name type="scientific">Cryptococcus floricola</name>
    <dbReference type="NCBI Taxonomy" id="2591691"/>
    <lineage>
        <taxon>Eukaryota</taxon>
        <taxon>Fungi</taxon>
        <taxon>Dikarya</taxon>
        <taxon>Basidiomycota</taxon>
        <taxon>Agaricomycotina</taxon>
        <taxon>Tremellomycetes</taxon>
        <taxon>Tremellales</taxon>
        <taxon>Cryptococcaceae</taxon>
        <taxon>Cryptococcus</taxon>
    </lineage>
</organism>
<accession>A0A5D3APH1</accession>
<gene>
    <name evidence="1" type="ORF">B9479_007863</name>
</gene>
<name>A0A5D3APH1_9TREE</name>
<evidence type="ECO:0000313" key="2">
    <source>
        <dbReference type="Proteomes" id="UP000322245"/>
    </source>
</evidence>
<evidence type="ECO:0008006" key="3">
    <source>
        <dbReference type="Google" id="ProtNLM"/>
    </source>
</evidence>
<protein>
    <recommendedName>
        <fullName evidence="3">Retrotransposon gag domain-containing protein</fullName>
    </recommendedName>
</protein>
<reference evidence="1 2" key="1">
    <citation type="submission" date="2017-05" db="EMBL/GenBank/DDBJ databases">
        <title>The Genome Sequence of Tsuchiyaea wingfieldii DSM 27421.</title>
        <authorList>
            <person name="Cuomo C."/>
            <person name="Passer A."/>
            <person name="Billmyre B."/>
            <person name="Heitman J."/>
        </authorList>
    </citation>
    <scope>NUCLEOTIDE SEQUENCE [LARGE SCALE GENOMIC DNA]</scope>
    <source>
        <strain evidence="1 2">DSM 27421</strain>
    </source>
</reference>
<dbReference type="Proteomes" id="UP000322245">
    <property type="component" value="Unassembled WGS sequence"/>
</dbReference>
<dbReference type="EMBL" id="NIDF01000217">
    <property type="protein sequence ID" value="TYJ51566.1"/>
    <property type="molecule type" value="Genomic_DNA"/>
</dbReference>
<comment type="caution">
    <text evidence="1">The sequence shown here is derived from an EMBL/GenBank/DDBJ whole genome shotgun (WGS) entry which is preliminary data.</text>
</comment>
<feature type="non-terminal residue" evidence="1">
    <location>
        <position position="1"/>
    </location>
</feature>
<keyword evidence="2" id="KW-1185">Reference proteome</keyword>